<dbReference type="InterPro" id="IPR014729">
    <property type="entry name" value="Rossmann-like_a/b/a_fold"/>
</dbReference>
<organism evidence="2 3">
    <name type="scientific">Anaeromyxobacter dehalogenans (strain ATCC BAA-258 / DSM 21875 / 2CP-1)</name>
    <dbReference type="NCBI Taxonomy" id="455488"/>
    <lineage>
        <taxon>Bacteria</taxon>
        <taxon>Pseudomonadati</taxon>
        <taxon>Myxococcota</taxon>
        <taxon>Myxococcia</taxon>
        <taxon>Myxococcales</taxon>
        <taxon>Cystobacterineae</taxon>
        <taxon>Anaeromyxobacteraceae</taxon>
        <taxon>Anaeromyxobacter</taxon>
    </lineage>
</organism>
<dbReference type="InterPro" id="IPR018317">
    <property type="entry name" value="QueC"/>
</dbReference>
<evidence type="ECO:0000256" key="1">
    <source>
        <dbReference type="ARBA" id="ARBA00022785"/>
    </source>
</evidence>
<evidence type="ECO:0000313" key="2">
    <source>
        <dbReference type="EMBL" id="ACL64455.1"/>
    </source>
</evidence>
<dbReference type="Proteomes" id="UP000007089">
    <property type="component" value="Chromosome"/>
</dbReference>
<dbReference type="KEGG" id="acp:A2cp1_1108"/>
<keyword evidence="3" id="KW-1185">Reference proteome</keyword>
<dbReference type="SUPFAM" id="SSF52402">
    <property type="entry name" value="Adenine nucleotide alpha hydrolases-like"/>
    <property type="match status" value="1"/>
</dbReference>
<keyword evidence="1" id="KW-0671">Queuosine biosynthesis</keyword>
<dbReference type="Gene3D" id="3.40.50.620">
    <property type="entry name" value="HUPs"/>
    <property type="match status" value="1"/>
</dbReference>
<accession>B8JF98</accession>
<sequence length="447" mass="49717">MKSPAYRYEVDGGGRIVVSHGGGTHILTPKLTADTVERSWLAPFARPERDLIRVAAAIHSVDRLSRRIPQGTKGLERELHWQRRLHVKLAVEDPDRWAAARERVARLLAFMTDDEWNLTFASCSDHLRPQPLFTENCENAEVGLFSGGLDSIVGTYLRSRTAKKLIVVSVHGIQVRASAQQRAITMLQRASFFSVPLHWVSFDHQLRHAHPPEKSQRCRGFLFLSIGAAVARTVGASTLHTYENGIGALNPPMNLAQVGAQNTRAMHPGTLASLEGILEVVQDDPVRLEAPFLFSTKGEMCRDAREHLIPLAQASNSCDEGEHGKPDPAEHCGLCTSCLLRRSALFAALGDKDPTPYRNRTSSHDDYDVLAFEQQARRFGGMQDWSTLLRSDPSLALIASYSKRRGTAPAVVADRIRDLFGRHRAELDSFYAARRPRPKIASSEERV</sequence>
<reference evidence="2" key="1">
    <citation type="submission" date="2009-01" db="EMBL/GenBank/DDBJ databases">
        <title>Complete sequence of Anaeromyxobacter dehalogenans 2CP-1.</title>
        <authorList>
            <consortium name="US DOE Joint Genome Institute"/>
            <person name="Lucas S."/>
            <person name="Copeland A."/>
            <person name="Lapidus A."/>
            <person name="Glavina del Rio T."/>
            <person name="Dalin E."/>
            <person name="Tice H."/>
            <person name="Bruce D."/>
            <person name="Goodwin L."/>
            <person name="Pitluck S."/>
            <person name="Saunders E."/>
            <person name="Brettin T."/>
            <person name="Detter J.C."/>
            <person name="Han C."/>
            <person name="Larimer F."/>
            <person name="Land M."/>
            <person name="Hauser L."/>
            <person name="Kyrpides N."/>
            <person name="Ovchinnikova G."/>
            <person name="Beliaev A.S."/>
            <person name="Richardson P."/>
        </authorList>
    </citation>
    <scope>NUCLEOTIDE SEQUENCE</scope>
    <source>
        <strain evidence="2">2CP-1</strain>
    </source>
</reference>
<dbReference type="RefSeq" id="WP_012632447.1">
    <property type="nucleotide sequence ID" value="NC_011891.1"/>
</dbReference>
<dbReference type="HOGENOM" id="CLU_048552_0_0_7"/>
<evidence type="ECO:0000313" key="3">
    <source>
        <dbReference type="Proteomes" id="UP000007089"/>
    </source>
</evidence>
<gene>
    <name evidence="2" type="ordered locus">A2cp1_1108</name>
</gene>
<proteinExistence type="predicted"/>
<name>B8JF98_ANAD2</name>
<dbReference type="Pfam" id="PF06508">
    <property type="entry name" value="QueC"/>
    <property type="match status" value="1"/>
</dbReference>
<protein>
    <submittedName>
        <fullName evidence="2">PP-loop superfamily ATPase-like protein</fullName>
    </submittedName>
</protein>
<dbReference type="EMBL" id="CP001359">
    <property type="protein sequence ID" value="ACL64455.1"/>
    <property type="molecule type" value="Genomic_DNA"/>
</dbReference>
<dbReference type="GO" id="GO:0008616">
    <property type="term" value="P:tRNA queuosine(34) biosynthetic process"/>
    <property type="evidence" value="ECO:0007669"/>
    <property type="project" value="UniProtKB-KW"/>
</dbReference>
<dbReference type="AlphaFoldDB" id="B8JF98"/>